<evidence type="ECO:0000313" key="1">
    <source>
        <dbReference type="EMBL" id="TDQ18889.1"/>
    </source>
</evidence>
<dbReference type="RefSeq" id="WP_133552707.1">
    <property type="nucleotide sequence ID" value="NZ_SNYF01000005.1"/>
</dbReference>
<evidence type="ECO:0000313" key="2">
    <source>
        <dbReference type="Proteomes" id="UP000294535"/>
    </source>
</evidence>
<name>A0A4R6T9H4_9BACT</name>
<sequence>MKSCYLLIFLIAILTSCYSNKPLSKNILEDISEEERILILNQQLRQIEEGAKIQVKSISGKAIGVKYQYVSQDTLYANYNMPKNKFPTKIPLQDINEIKISKLDVPITIFAAGAGTALLVWMAMDGLSFSIGGSGLVF</sequence>
<gene>
    <name evidence="1" type="ORF">DFQ04_0700</name>
</gene>
<organism evidence="1 2">
    <name type="scientific">Algoriphagus boseongensis</name>
    <dbReference type="NCBI Taxonomy" id="1442587"/>
    <lineage>
        <taxon>Bacteria</taxon>
        <taxon>Pseudomonadati</taxon>
        <taxon>Bacteroidota</taxon>
        <taxon>Cytophagia</taxon>
        <taxon>Cytophagales</taxon>
        <taxon>Cyclobacteriaceae</taxon>
        <taxon>Algoriphagus</taxon>
    </lineage>
</organism>
<comment type="caution">
    <text evidence="1">The sequence shown here is derived from an EMBL/GenBank/DDBJ whole genome shotgun (WGS) entry which is preliminary data.</text>
</comment>
<protein>
    <submittedName>
        <fullName evidence="1">Uncharacterized protein</fullName>
    </submittedName>
</protein>
<dbReference type="PROSITE" id="PS51257">
    <property type="entry name" value="PROKAR_LIPOPROTEIN"/>
    <property type="match status" value="1"/>
</dbReference>
<keyword evidence="2" id="KW-1185">Reference proteome</keyword>
<dbReference type="Proteomes" id="UP000294535">
    <property type="component" value="Unassembled WGS sequence"/>
</dbReference>
<dbReference type="EMBL" id="SNYF01000005">
    <property type="protein sequence ID" value="TDQ18889.1"/>
    <property type="molecule type" value="Genomic_DNA"/>
</dbReference>
<proteinExistence type="predicted"/>
<dbReference type="OrthoDB" id="9888584at2"/>
<dbReference type="AlphaFoldDB" id="A0A4R6T9H4"/>
<accession>A0A4R6T9H4</accession>
<reference evidence="1 2" key="1">
    <citation type="submission" date="2019-03" db="EMBL/GenBank/DDBJ databases">
        <title>Genomic Encyclopedia of Type Strains, Phase III (KMG-III): the genomes of soil and plant-associated and newly described type strains.</title>
        <authorList>
            <person name="Whitman W."/>
        </authorList>
    </citation>
    <scope>NUCLEOTIDE SEQUENCE [LARGE SCALE GENOMIC DNA]</scope>
    <source>
        <strain evidence="1 2">CECT 8446</strain>
    </source>
</reference>